<proteinExistence type="predicted"/>
<gene>
    <name evidence="2" type="ORF">CLEP1334_LOCUS668</name>
</gene>
<feature type="transmembrane region" description="Helical" evidence="1">
    <location>
        <begin position="78"/>
        <end position="97"/>
    </location>
</feature>
<keyword evidence="1" id="KW-1133">Transmembrane helix</keyword>
<feature type="transmembrane region" description="Helical" evidence="1">
    <location>
        <begin position="225"/>
        <end position="247"/>
    </location>
</feature>
<dbReference type="AlphaFoldDB" id="A0A7S0IJ52"/>
<reference evidence="2" key="1">
    <citation type="submission" date="2021-01" db="EMBL/GenBank/DDBJ databases">
        <authorList>
            <person name="Corre E."/>
            <person name="Pelletier E."/>
            <person name="Niang G."/>
            <person name="Scheremetjew M."/>
            <person name="Finn R."/>
            <person name="Kale V."/>
            <person name="Holt S."/>
            <person name="Cochrane G."/>
            <person name="Meng A."/>
            <person name="Brown T."/>
            <person name="Cohen L."/>
        </authorList>
    </citation>
    <scope>NUCLEOTIDE SEQUENCE</scope>
    <source>
        <strain evidence="2">RCC1130</strain>
    </source>
</reference>
<feature type="transmembrane region" description="Helical" evidence="1">
    <location>
        <begin position="150"/>
        <end position="169"/>
    </location>
</feature>
<feature type="transmembrane region" description="Helical" evidence="1">
    <location>
        <begin position="21"/>
        <end position="44"/>
    </location>
</feature>
<name>A0A7S0IJ52_9EUKA</name>
<protein>
    <submittedName>
        <fullName evidence="2">Uncharacterized protein</fullName>
    </submittedName>
</protein>
<evidence type="ECO:0000313" key="2">
    <source>
        <dbReference type="EMBL" id="CAD8523406.1"/>
    </source>
</evidence>
<keyword evidence="1" id="KW-0812">Transmembrane</keyword>
<sequence length="295" mass="31680">MRTAISETGGKRGPSRPLLPAMRLGDAANCVMLVNTLAFLVYVLEDSLGNIPKPWGASPSFRRAGFCVANEETPLSQSHMLCFYVDSFTTVVLLLLGRCFGSREGVKGSAVLSAAPGIFGHGLAHLGLWAGQLPAEGEALVVDRAALFASPLKLALNLAMLWAFFWALLRSLPSVSNRAAAAHAAIHSPILTFFTPARLQFTYVQTALLAVAAAHELLLRRDKDYYYDVAAVAINLPVGFVAWFEALACDSFLGQSALTYKAAGGHVLYDGTICCSMFAYYAIVLSLPAMRDKQS</sequence>
<dbReference type="EMBL" id="HBER01001259">
    <property type="protein sequence ID" value="CAD8523406.1"/>
    <property type="molecule type" value="Transcribed_RNA"/>
</dbReference>
<feature type="transmembrane region" description="Helical" evidence="1">
    <location>
        <begin position="109"/>
        <end position="130"/>
    </location>
</feature>
<accession>A0A7S0IJ52</accession>
<keyword evidence="1" id="KW-0472">Membrane</keyword>
<feature type="transmembrane region" description="Helical" evidence="1">
    <location>
        <begin position="267"/>
        <end position="287"/>
    </location>
</feature>
<evidence type="ECO:0000256" key="1">
    <source>
        <dbReference type="SAM" id="Phobius"/>
    </source>
</evidence>
<organism evidence="2">
    <name type="scientific">Calcidiscus leptoporus</name>
    <dbReference type="NCBI Taxonomy" id="127549"/>
    <lineage>
        <taxon>Eukaryota</taxon>
        <taxon>Haptista</taxon>
        <taxon>Haptophyta</taxon>
        <taxon>Prymnesiophyceae</taxon>
        <taxon>Coccolithales</taxon>
        <taxon>Calcidiscaceae</taxon>
        <taxon>Calcidiscus</taxon>
    </lineage>
</organism>